<keyword evidence="1" id="KW-0812">Transmembrane</keyword>
<organism evidence="2 3">
    <name type="scientific">Clostridium botulinum</name>
    <dbReference type="NCBI Taxonomy" id="1491"/>
    <lineage>
        <taxon>Bacteria</taxon>
        <taxon>Bacillati</taxon>
        <taxon>Bacillota</taxon>
        <taxon>Clostridia</taxon>
        <taxon>Eubacteriales</taxon>
        <taxon>Clostridiaceae</taxon>
        <taxon>Clostridium</taxon>
    </lineage>
</organism>
<proteinExistence type="predicted"/>
<reference evidence="2 3" key="1">
    <citation type="submission" date="2015-07" db="EMBL/GenBank/DDBJ databases">
        <title>Draft genome sequences of 17 French Clostridium botulinum group III.</title>
        <authorList>
            <person name="Woudstra C."/>
            <person name="Le Marechal C."/>
            <person name="Souillard R."/>
            <person name="Bayon-Auboyer M.-H."/>
            <person name="Dessouter D."/>
            <person name="Fach P."/>
        </authorList>
    </citation>
    <scope>NUCLEOTIDE SEQUENCE [LARGE SCALE GENOMIC DNA]</scope>
    <source>
        <strain evidence="2 3">12LNRI-CD</strain>
    </source>
</reference>
<evidence type="ECO:0000313" key="2">
    <source>
        <dbReference type="EMBL" id="KOA88898.1"/>
    </source>
</evidence>
<evidence type="ECO:0000313" key="3">
    <source>
        <dbReference type="Proteomes" id="UP000037540"/>
    </source>
</evidence>
<accession>A0A9Q1UYE3</accession>
<feature type="transmembrane region" description="Helical" evidence="1">
    <location>
        <begin position="12"/>
        <end position="31"/>
    </location>
</feature>
<sequence>MEDMTMILKKHKSLLIITIVFLTLCIIYLIINNTRSKNFSDFIGPNEQKISKVSMMNGSTGKEVCTNDKTKIKELITLLNNAHYKKASDQKNIIGYSFSYIFYVGNEAILKISDSGDRMMIDKVFYDAIGKEPAGVKNWYNSLL</sequence>
<evidence type="ECO:0000256" key="1">
    <source>
        <dbReference type="SAM" id="Phobius"/>
    </source>
</evidence>
<dbReference type="OrthoDB" id="2868629at2"/>
<protein>
    <submittedName>
        <fullName evidence="2">Uncharacterized protein</fullName>
    </submittedName>
</protein>
<keyword evidence="1" id="KW-0472">Membrane</keyword>
<dbReference type="Proteomes" id="UP000037540">
    <property type="component" value="Unassembled WGS sequence"/>
</dbReference>
<keyword evidence="1" id="KW-1133">Transmembrane helix</keyword>
<dbReference type="AlphaFoldDB" id="A0A9Q1UYE3"/>
<name>A0A9Q1UYE3_CLOBO</name>
<gene>
    <name evidence="2" type="ORF">ADU74_05745</name>
</gene>
<comment type="caution">
    <text evidence="2">The sequence shown here is derived from an EMBL/GenBank/DDBJ whole genome shotgun (WGS) entry which is preliminary data.</text>
</comment>
<dbReference type="EMBL" id="LGVR01000023">
    <property type="protein sequence ID" value="KOA88898.1"/>
    <property type="molecule type" value="Genomic_DNA"/>
</dbReference>